<dbReference type="EMBL" id="JAZGQO010000010">
    <property type="protein sequence ID" value="KAK6176574.1"/>
    <property type="molecule type" value="Genomic_DNA"/>
</dbReference>
<dbReference type="Proteomes" id="UP001347796">
    <property type="component" value="Unassembled WGS sequence"/>
</dbReference>
<protein>
    <recommendedName>
        <fullName evidence="5">Transmembrane protein 209</fullName>
    </recommendedName>
</protein>
<comment type="caution">
    <text evidence="3">The sequence shown here is derived from an EMBL/GenBank/DDBJ whole genome shotgun (WGS) entry which is preliminary data.</text>
</comment>
<evidence type="ECO:0000313" key="3">
    <source>
        <dbReference type="EMBL" id="KAK6176574.1"/>
    </source>
</evidence>
<feature type="region of interest" description="Disordered" evidence="1">
    <location>
        <begin position="204"/>
        <end position="233"/>
    </location>
</feature>
<reference evidence="3 4" key="1">
    <citation type="submission" date="2024-01" db="EMBL/GenBank/DDBJ databases">
        <title>The genome of the rayed Mediterranean limpet Patella caerulea (Linnaeus, 1758).</title>
        <authorList>
            <person name="Anh-Thu Weber A."/>
            <person name="Halstead-Nussloch G."/>
        </authorList>
    </citation>
    <scope>NUCLEOTIDE SEQUENCE [LARGE SCALE GENOMIC DNA]</scope>
    <source>
        <strain evidence="3">AATW-2023a</strain>
        <tissue evidence="3">Whole specimen</tissue>
    </source>
</reference>
<feature type="compositionally biased region" description="Polar residues" evidence="1">
    <location>
        <begin position="204"/>
        <end position="213"/>
    </location>
</feature>
<evidence type="ECO:0000313" key="4">
    <source>
        <dbReference type="Proteomes" id="UP001347796"/>
    </source>
</evidence>
<keyword evidence="2" id="KW-0812">Transmembrane</keyword>
<keyword evidence="4" id="KW-1185">Reference proteome</keyword>
<dbReference type="Pfam" id="PF09786">
    <property type="entry name" value="CytochromB561_N"/>
    <property type="match status" value="1"/>
</dbReference>
<name>A0AAN8JHR6_PATCE</name>
<feature type="transmembrane region" description="Helical" evidence="2">
    <location>
        <begin position="28"/>
        <end position="54"/>
    </location>
</feature>
<keyword evidence="2" id="KW-0472">Membrane</keyword>
<dbReference type="GO" id="GO:0016020">
    <property type="term" value="C:membrane"/>
    <property type="evidence" value="ECO:0007669"/>
    <property type="project" value="TreeGrafter"/>
</dbReference>
<gene>
    <name evidence="3" type="ORF">SNE40_014834</name>
</gene>
<dbReference type="AlphaFoldDB" id="A0AAN8JHR6"/>
<evidence type="ECO:0000256" key="1">
    <source>
        <dbReference type="SAM" id="MobiDB-lite"/>
    </source>
</evidence>
<dbReference type="InterPro" id="IPR019176">
    <property type="entry name" value="Cytochrome_B561-rel"/>
</dbReference>
<evidence type="ECO:0000256" key="2">
    <source>
        <dbReference type="SAM" id="Phobius"/>
    </source>
</evidence>
<dbReference type="PANTHER" id="PTHR21780">
    <property type="entry name" value="TRANSMEMBRANE PROTEIN 209"/>
    <property type="match status" value="1"/>
</dbReference>
<accession>A0AAN8JHR6</accession>
<dbReference type="PANTHER" id="PTHR21780:SF0">
    <property type="entry name" value="TRANSMEMBRANE PROTEIN 209"/>
    <property type="match status" value="1"/>
</dbReference>
<organism evidence="3 4">
    <name type="scientific">Patella caerulea</name>
    <name type="common">Rayed Mediterranean limpet</name>
    <dbReference type="NCBI Taxonomy" id="87958"/>
    <lineage>
        <taxon>Eukaryota</taxon>
        <taxon>Metazoa</taxon>
        <taxon>Spiralia</taxon>
        <taxon>Lophotrochozoa</taxon>
        <taxon>Mollusca</taxon>
        <taxon>Gastropoda</taxon>
        <taxon>Patellogastropoda</taxon>
        <taxon>Patelloidea</taxon>
        <taxon>Patellidae</taxon>
        <taxon>Patella</taxon>
    </lineage>
</organism>
<proteinExistence type="predicted"/>
<evidence type="ECO:0008006" key="5">
    <source>
        <dbReference type="Google" id="ProtNLM"/>
    </source>
</evidence>
<keyword evidence="2" id="KW-1133">Transmembrane helix</keyword>
<sequence length="557" mass="63204">MTTISPRKSPIIESTWQIRYSTKTARRAVISTCLSLLVIFIIYLDICNSSFFLIFDSHPILWYLEAGIVIVISIRILQNILELLNYLHITLFGKYVEISNAQRQLLGVKENEKGFYTTPIKPRTDTKQRNLIFSSGSPSKHTSSFTNDGAPYSPTYFAAVSPGSYINSFNSSMSAHSPYSSYSSSTSPNTSYDRMNSLNLSSYTASPYETTEPSSLRSRHSYPSSRNSPVSPYERITSIHGLNQFLKEQDEEEYRNLQVSSENLGNGGSSFWSYGSSVMDQSHLLSKYQYQVSTRSPQSATTKHSLTDLTHRSGYEEVWSQFGVTEDELYIWTEKLRKWISLTVMTRLSDEIKEINNALRRIGCEDTQIGEVGVSTLKQLALTKSNFIPGFNSVVPYLDFSSNQEYLTKRILELGKDGCMSEFCWNGGGHYGKVWGEHLPTDSAIVMHVLCTYMDSRLPAQPRFPDGKTFTSQYFMKTPDKPNLQKKDNLLLYQSSINPPLYQVIFGGNTYNLPKGRNNMFQALLLFLYHVKTHQEGMLGRVNLGLSGINILWIFEN</sequence>